<keyword evidence="2" id="KW-1133">Transmembrane helix</keyword>
<evidence type="ECO:0000256" key="1">
    <source>
        <dbReference type="SAM" id="MobiDB-lite"/>
    </source>
</evidence>
<keyword evidence="2" id="KW-0812">Transmembrane</keyword>
<keyword evidence="5" id="KW-1185">Reference proteome</keyword>
<dbReference type="RefSeq" id="WP_070318695.1">
    <property type="nucleotide sequence ID" value="NZ_JAUSVM010000001.1"/>
</dbReference>
<evidence type="ECO:0000256" key="2">
    <source>
        <dbReference type="SAM" id="Phobius"/>
    </source>
</evidence>
<feature type="transmembrane region" description="Helical" evidence="2">
    <location>
        <begin position="270"/>
        <end position="289"/>
    </location>
</feature>
<feature type="domain" description="NERD" evidence="3">
    <location>
        <begin position="54"/>
        <end position="163"/>
    </location>
</feature>
<evidence type="ECO:0000313" key="4">
    <source>
        <dbReference type="EMBL" id="MDQ0425575.1"/>
    </source>
</evidence>
<sequence length="295" mass="31187">MQGAAGDDAGRGAEEQVSRRARRVAELRAAAERGEAVDTAALERLRRDQRAWAAGAEGERRVADVLAHLTRYGWTVLHDVRWPGRQRANLDHVAIGPGGVFVVDAKNWSGDVRVSPDGLRQNGYGRDAAVEGVSQAAAAVTTLLAPQHRSAVRGVLCLTGQEDQPVVTVQGVTVCGRWHLPEHLLAQPVRLSVYDVVDIARHLDAELGAAAPATVPAPRRGGGRTGGRTPRGSAGRTSARAAGRSAGRSSGGRPGAVDRRRRRRAALGGALTRLVLWLGAVLFLVNVVLPRMVGG</sequence>
<gene>
    <name evidence="4" type="ORF">JO380_001956</name>
</gene>
<dbReference type="Proteomes" id="UP001240250">
    <property type="component" value="Unassembled WGS sequence"/>
</dbReference>
<feature type="region of interest" description="Disordered" evidence="1">
    <location>
        <begin position="212"/>
        <end position="260"/>
    </location>
</feature>
<reference evidence="4 5" key="1">
    <citation type="submission" date="2023-07" db="EMBL/GenBank/DDBJ databases">
        <title>Sequencing the genomes of 1000 actinobacteria strains.</title>
        <authorList>
            <person name="Klenk H.-P."/>
        </authorList>
    </citation>
    <scope>NUCLEOTIDE SEQUENCE [LARGE SCALE GENOMIC DNA]</scope>
    <source>
        <strain evidence="4 5">DSM 14785</strain>
    </source>
</reference>
<dbReference type="InterPro" id="IPR011528">
    <property type="entry name" value="NERD"/>
</dbReference>
<protein>
    <recommendedName>
        <fullName evidence="3">NERD domain-containing protein</fullName>
    </recommendedName>
</protein>
<evidence type="ECO:0000313" key="5">
    <source>
        <dbReference type="Proteomes" id="UP001240250"/>
    </source>
</evidence>
<evidence type="ECO:0000259" key="3">
    <source>
        <dbReference type="PROSITE" id="PS50965"/>
    </source>
</evidence>
<keyword evidence="2" id="KW-0472">Membrane</keyword>
<dbReference type="PROSITE" id="PS50965">
    <property type="entry name" value="NERD"/>
    <property type="match status" value="1"/>
</dbReference>
<comment type="caution">
    <text evidence="4">The sequence shown here is derived from an EMBL/GenBank/DDBJ whole genome shotgun (WGS) entry which is preliminary data.</text>
</comment>
<name>A0ABU0GLS7_9CELL</name>
<dbReference type="EMBL" id="JAUSVM010000001">
    <property type="protein sequence ID" value="MDQ0425575.1"/>
    <property type="molecule type" value="Genomic_DNA"/>
</dbReference>
<proteinExistence type="predicted"/>
<dbReference type="Pfam" id="PF08378">
    <property type="entry name" value="NERD"/>
    <property type="match status" value="1"/>
</dbReference>
<accession>A0ABU0GLS7</accession>
<organism evidence="4 5">
    <name type="scientific">Cellulomonas iranensis</name>
    <dbReference type="NCBI Taxonomy" id="76862"/>
    <lineage>
        <taxon>Bacteria</taxon>
        <taxon>Bacillati</taxon>
        <taxon>Actinomycetota</taxon>
        <taxon>Actinomycetes</taxon>
        <taxon>Micrococcales</taxon>
        <taxon>Cellulomonadaceae</taxon>
        <taxon>Cellulomonas</taxon>
    </lineage>
</organism>
<feature type="compositionally biased region" description="Low complexity" evidence="1">
    <location>
        <begin position="227"/>
        <end position="248"/>
    </location>
</feature>